<dbReference type="AlphaFoldDB" id="A0A0G1WC23"/>
<dbReference type="EMBL" id="LCOZ01000007">
    <property type="protein sequence ID" value="KKU87868.1"/>
    <property type="molecule type" value="Genomic_DNA"/>
</dbReference>
<comment type="caution">
    <text evidence="2">The sequence shown here is derived from an EMBL/GenBank/DDBJ whole genome shotgun (WGS) entry which is preliminary data.</text>
</comment>
<keyword evidence="1" id="KW-0812">Transmembrane</keyword>
<reference evidence="2 3" key="1">
    <citation type="journal article" date="2015" name="Nature">
        <title>rRNA introns, odd ribosomes, and small enigmatic genomes across a large radiation of phyla.</title>
        <authorList>
            <person name="Brown C.T."/>
            <person name="Hug L.A."/>
            <person name="Thomas B.C."/>
            <person name="Sharon I."/>
            <person name="Castelle C.J."/>
            <person name="Singh A."/>
            <person name="Wilkins M.J."/>
            <person name="Williams K.H."/>
            <person name="Banfield J.F."/>
        </authorList>
    </citation>
    <scope>NUCLEOTIDE SEQUENCE [LARGE SCALE GENOMIC DNA]</scope>
</reference>
<sequence>MIKLIALVLLSSWLILVSDARLLAVIFAVNLLLIYFSPRRAELVSRLRFLAILVGLVFLLQIIARQPVSLVPGLKVGALSLLVLTYTSLSSVSEISHSFRFLGPKNQLLLTLTLNLIPIILKEAQNIVLIQSSRGRRSINPLPIIVPLLHRTFQRAQQLALILEMKAGV</sequence>
<keyword evidence="1" id="KW-0472">Membrane</keyword>
<feature type="transmembrane region" description="Helical" evidence="1">
    <location>
        <begin position="48"/>
        <end position="64"/>
    </location>
</feature>
<accession>A0A0G1WC23</accession>
<dbReference type="Proteomes" id="UP000034772">
    <property type="component" value="Unassembled WGS sequence"/>
</dbReference>
<organism evidence="2 3">
    <name type="scientific">Candidatus Beckwithbacteria bacterium GW2011_GWC2_47_9</name>
    <dbReference type="NCBI Taxonomy" id="1618373"/>
    <lineage>
        <taxon>Bacteria</taxon>
        <taxon>Candidatus Beckwithiibacteriota</taxon>
    </lineage>
</organism>
<name>A0A0G1WC23_9BACT</name>
<evidence type="ECO:0000313" key="2">
    <source>
        <dbReference type="EMBL" id="KKU87868.1"/>
    </source>
</evidence>
<protein>
    <recommendedName>
        <fullName evidence="4">Cobalt transport protein</fullName>
    </recommendedName>
</protein>
<proteinExistence type="predicted"/>
<evidence type="ECO:0000256" key="1">
    <source>
        <dbReference type="SAM" id="Phobius"/>
    </source>
</evidence>
<evidence type="ECO:0000313" key="3">
    <source>
        <dbReference type="Proteomes" id="UP000034772"/>
    </source>
</evidence>
<feature type="transmembrane region" description="Helical" evidence="1">
    <location>
        <begin position="76"/>
        <end position="96"/>
    </location>
</feature>
<keyword evidence="1" id="KW-1133">Transmembrane helix</keyword>
<evidence type="ECO:0008006" key="4">
    <source>
        <dbReference type="Google" id="ProtNLM"/>
    </source>
</evidence>
<gene>
    <name evidence="2" type="ORF">UY17_C0007G0004</name>
</gene>